<name>A0A663EJT1_AQUCH</name>
<evidence type="ECO:0000259" key="10">
    <source>
        <dbReference type="Pfam" id="PF00711"/>
    </source>
</evidence>
<proteinExistence type="inferred from homology"/>
<reference evidence="11" key="1">
    <citation type="submission" date="2025-08" db="UniProtKB">
        <authorList>
            <consortium name="Ensembl"/>
        </authorList>
    </citation>
    <scope>IDENTIFICATION</scope>
</reference>
<sequence length="107" mass="12571">MKVILVLFEQPEGHQFYIFQQHLAASLQIKSHQALHSSSWWNFHPHSAMRILQLLFAVIILLLQDFPARGLSDSQQCRSNHGHCRRLCFHMERWEGSCSNGRLRCCR</sequence>
<keyword evidence="4" id="KW-0964">Secreted</keyword>
<dbReference type="GO" id="GO:0005615">
    <property type="term" value="C:extracellular space"/>
    <property type="evidence" value="ECO:0007669"/>
    <property type="project" value="TreeGrafter"/>
</dbReference>
<evidence type="ECO:0000256" key="2">
    <source>
        <dbReference type="ARBA" id="ARBA00004613"/>
    </source>
</evidence>
<dbReference type="PANTHER" id="PTHR21388:SF9">
    <property type="entry name" value="BETA-DEFENSIN 1"/>
    <property type="match status" value="1"/>
</dbReference>
<comment type="subcellular location">
    <subcellularLocation>
        <location evidence="1">Cytoplasmic granule</location>
    </subcellularLocation>
    <subcellularLocation>
        <location evidence="2">Secreted</location>
    </subcellularLocation>
</comment>
<dbReference type="CDD" id="cd21908">
    <property type="entry name" value="BDD_Gal13"/>
    <property type="match status" value="1"/>
</dbReference>
<dbReference type="AlphaFoldDB" id="A0A663EJT1"/>
<dbReference type="GO" id="GO:0031731">
    <property type="term" value="F:CCR6 chemokine receptor binding"/>
    <property type="evidence" value="ECO:0007669"/>
    <property type="project" value="TreeGrafter"/>
</dbReference>
<dbReference type="GO" id="GO:0050830">
    <property type="term" value="P:defense response to Gram-positive bacterium"/>
    <property type="evidence" value="ECO:0007669"/>
    <property type="project" value="TreeGrafter"/>
</dbReference>
<dbReference type="SUPFAM" id="SSF57392">
    <property type="entry name" value="Defensin-like"/>
    <property type="match status" value="1"/>
</dbReference>
<dbReference type="GO" id="GO:0002227">
    <property type="term" value="P:innate immune response in mucosa"/>
    <property type="evidence" value="ECO:0007669"/>
    <property type="project" value="TreeGrafter"/>
</dbReference>
<evidence type="ECO:0000256" key="5">
    <source>
        <dbReference type="ARBA" id="ARBA00022529"/>
    </source>
</evidence>
<keyword evidence="12" id="KW-1185">Reference proteome</keyword>
<evidence type="ECO:0000256" key="4">
    <source>
        <dbReference type="ARBA" id="ARBA00022525"/>
    </source>
</evidence>
<keyword evidence="9" id="KW-1015">Disulfide bond</keyword>
<keyword evidence="5" id="KW-0929">Antimicrobial</keyword>
<evidence type="ECO:0000313" key="11">
    <source>
        <dbReference type="Ensembl" id="ENSACCP00020012577.1"/>
    </source>
</evidence>
<organism evidence="11 12">
    <name type="scientific">Aquila chrysaetos chrysaetos</name>
    <dbReference type="NCBI Taxonomy" id="223781"/>
    <lineage>
        <taxon>Eukaryota</taxon>
        <taxon>Metazoa</taxon>
        <taxon>Chordata</taxon>
        <taxon>Craniata</taxon>
        <taxon>Vertebrata</taxon>
        <taxon>Euteleostomi</taxon>
        <taxon>Archelosauria</taxon>
        <taxon>Archosauria</taxon>
        <taxon>Dinosauria</taxon>
        <taxon>Saurischia</taxon>
        <taxon>Theropoda</taxon>
        <taxon>Coelurosauria</taxon>
        <taxon>Aves</taxon>
        <taxon>Neognathae</taxon>
        <taxon>Neoaves</taxon>
        <taxon>Telluraves</taxon>
        <taxon>Accipitrimorphae</taxon>
        <taxon>Accipitriformes</taxon>
        <taxon>Accipitridae</taxon>
        <taxon>Accipitrinae</taxon>
        <taxon>Aquila</taxon>
    </lineage>
</organism>
<evidence type="ECO:0000256" key="7">
    <source>
        <dbReference type="ARBA" id="ARBA00022940"/>
    </source>
</evidence>
<protein>
    <recommendedName>
        <fullName evidence="10">Beta-defensin-like domain-containing protein</fullName>
    </recommendedName>
</protein>
<dbReference type="GeneTree" id="ENSGT01030000235367"/>
<evidence type="ECO:0000256" key="6">
    <source>
        <dbReference type="ARBA" id="ARBA00022729"/>
    </source>
</evidence>
<dbReference type="PANTHER" id="PTHR21388">
    <property type="entry name" value="BETA-DEFENSIN-RELATED"/>
    <property type="match status" value="1"/>
</dbReference>
<reference evidence="11" key="2">
    <citation type="submission" date="2025-09" db="UniProtKB">
        <authorList>
            <consortium name="Ensembl"/>
        </authorList>
    </citation>
    <scope>IDENTIFICATION</scope>
</reference>
<keyword evidence="7" id="KW-0211">Defensin</keyword>
<keyword evidence="8" id="KW-0044">Antibiotic</keyword>
<evidence type="ECO:0000256" key="1">
    <source>
        <dbReference type="ARBA" id="ARBA00004463"/>
    </source>
</evidence>
<accession>A0A663EJT1</accession>
<keyword evidence="6" id="KW-0732">Signal</keyword>
<dbReference type="InParanoid" id="A0A663EJT1"/>
<evidence type="ECO:0000313" key="12">
    <source>
        <dbReference type="Proteomes" id="UP000472275"/>
    </source>
</evidence>
<evidence type="ECO:0000256" key="8">
    <source>
        <dbReference type="ARBA" id="ARBA00023022"/>
    </source>
</evidence>
<evidence type="ECO:0000256" key="9">
    <source>
        <dbReference type="ARBA" id="ARBA00023157"/>
    </source>
</evidence>
<dbReference type="Ensembl" id="ENSACCT00020013144.1">
    <property type="protein sequence ID" value="ENSACCP00020012577.1"/>
    <property type="gene ID" value="ENSACCG00020008653.1"/>
</dbReference>
<dbReference type="GO" id="GO:0050829">
    <property type="term" value="P:defense response to Gram-negative bacterium"/>
    <property type="evidence" value="ECO:0007669"/>
    <property type="project" value="TreeGrafter"/>
</dbReference>
<dbReference type="Proteomes" id="UP000472275">
    <property type="component" value="Chromosome 15"/>
</dbReference>
<feature type="domain" description="Beta-defensin-like" evidence="10">
    <location>
        <begin position="73"/>
        <end position="107"/>
    </location>
</feature>
<dbReference type="Pfam" id="PF00711">
    <property type="entry name" value="Defensin_beta"/>
    <property type="match status" value="1"/>
</dbReference>
<comment type="similarity">
    <text evidence="3">Belongs to the beta-defensin family.</text>
</comment>
<evidence type="ECO:0000256" key="3">
    <source>
        <dbReference type="ARBA" id="ARBA00007371"/>
    </source>
</evidence>
<dbReference type="FunCoup" id="A0A663EJT1">
    <property type="interactions" value="8"/>
</dbReference>
<dbReference type="InterPro" id="IPR001855">
    <property type="entry name" value="Defensin_beta-like"/>
</dbReference>